<reference evidence="3" key="1">
    <citation type="submission" date="2020-10" db="EMBL/GenBank/DDBJ databases">
        <authorList>
            <person name="Gilroy R."/>
        </authorList>
    </citation>
    <scope>NUCLEOTIDE SEQUENCE</scope>
    <source>
        <strain evidence="3">ChiBcec2-4451</strain>
    </source>
</reference>
<comment type="caution">
    <text evidence="3">The sequence shown here is derived from an EMBL/GenBank/DDBJ whole genome shotgun (WGS) entry which is preliminary data.</text>
</comment>
<feature type="domain" description="Non-reducing end beta-L-arabinofuranosidase-like GH127 catalytic" evidence="1">
    <location>
        <begin position="290"/>
        <end position="390"/>
    </location>
</feature>
<proteinExistence type="predicted"/>
<dbReference type="InterPro" id="IPR049046">
    <property type="entry name" value="Beta-AFase-like_GH127_middle"/>
</dbReference>
<dbReference type="InterPro" id="IPR008928">
    <property type="entry name" value="6-hairpin_glycosidase_sf"/>
</dbReference>
<dbReference type="SUPFAM" id="SSF48208">
    <property type="entry name" value="Six-hairpin glycosidases"/>
    <property type="match status" value="1"/>
</dbReference>
<gene>
    <name evidence="3" type="ORF">IAA63_12345</name>
</gene>
<organism evidence="3 4">
    <name type="scientific">Candidatus Pullilachnospira stercoravium</name>
    <dbReference type="NCBI Taxonomy" id="2840913"/>
    <lineage>
        <taxon>Bacteria</taxon>
        <taxon>Bacillati</taxon>
        <taxon>Bacillota</taxon>
        <taxon>Clostridia</taxon>
        <taxon>Lachnospirales</taxon>
        <taxon>Lachnospiraceae</taxon>
        <taxon>Lachnospiraceae incertae sedis</taxon>
        <taxon>Candidatus Pullilachnospira</taxon>
    </lineage>
</organism>
<reference evidence="3" key="2">
    <citation type="journal article" date="2021" name="PeerJ">
        <title>Extensive microbial diversity within the chicken gut microbiome revealed by metagenomics and culture.</title>
        <authorList>
            <person name="Gilroy R."/>
            <person name="Ravi A."/>
            <person name="Getino M."/>
            <person name="Pursley I."/>
            <person name="Horton D.L."/>
            <person name="Alikhan N.F."/>
            <person name="Baker D."/>
            <person name="Gharbi K."/>
            <person name="Hall N."/>
            <person name="Watson M."/>
            <person name="Adriaenssens E.M."/>
            <person name="Foster-Nyarko E."/>
            <person name="Jarju S."/>
            <person name="Secka A."/>
            <person name="Antonio M."/>
            <person name="Oren A."/>
            <person name="Chaudhuri R.R."/>
            <person name="La Ragione R."/>
            <person name="Hildebrand F."/>
            <person name="Pallen M.J."/>
        </authorList>
    </citation>
    <scope>NUCLEOTIDE SEQUENCE</scope>
    <source>
        <strain evidence="3">ChiBcec2-4451</strain>
    </source>
</reference>
<dbReference type="InterPro" id="IPR012878">
    <property type="entry name" value="Beta-AFase-like_GH127_cat"/>
</dbReference>
<evidence type="ECO:0000313" key="3">
    <source>
        <dbReference type="EMBL" id="HIV13909.1"/>
    </source>
</evidence>
<dbReference type="PANTHER" id="PTHR43465:SF2">
    <property type="entry name" value="DUF1680 DOMAIN PROTEIN (AFU_ORTHOLOGUE AFUA_1G08910)"/>
    <property type="match status" value="1"/>
</dbReference>
<feature type="domain" description="Non-reducing end beta-L-arabinofuranosidase-like GH127 middle" evidence="2">
    <location>
        <begin position="406"/>
        <end position="503"/>
    </location>
</feature>
<protein>
    <submittedName>
        <fullName evidence="3">Glycoside hydrolase family 127 protein</fullName>
    </submittedName>
</protein>
<dbReference type="InterPro" id="IPR049174">
    <property type="entry name" value="Beta-AFase-like"/>
</dbReference>
<dbReference type="AlphaFoldDB" id="A0A9D1NVU5"/>
<evidence type="ECO:0000259" key="2">
    <source>
        <dbReference type="Pfam" id="PF20736"/>
    </source>
</evidence>
<dbReference type="Pfam" id="PF07944">
    <property type="entry name" value="Beta-AFase-like_GH127_cat"/>
    <property type="match status" value="1"/>
</dbReference>
<dbReference type="EMBL" id="DVON01000263">
    <property type="protein sequence ID" value="HIV13909.1"/>
    <property type="molecule type" value="Genomic_DNA"/>
</dbReference>
<name>A0A9D1NVU5_9FIRM</name>
<keyword evidence="3" id="KW-0378">Hydrolase</keyword>
<dbReference type="GO" id="GO:0005975">
    <property type="term" value="P:carbohydrate metabolic process"/>
    <property type="evidence" value="ECO:0007669"/>
    <property type="project" value="InterPro"/>
</dbReference>
<dbReference type="GO" id="GO:0016787">
    <property type="term" value="F:hydrolase activity"/>
    <property type="evidence" value="ECO:0007669"/>
    <property type="project" value="UniProtKB-KW"/>
</dbReference>
<dbReference type="Pfam" id="PF20736">
    <property type="entry name" value="Glyco_hydro127M"/>
    <property type="match status" value="1"/>
</dbReference>
<dbReference type="PANTHER" id="PTHR43465">
    <property type="entry name" value="DUF1680 DOMAIN PROTEIN (AFU_ORTHOLOGUE AFUA_1G08910)"/>
    <property type="match status" value="1"/>
</dbReference>
<dbReference type="Proteomes" id="UP000886723">
    <property type="component" value="Unassembled WGS sequence"/>
</dbReference>
<sequence length="640" mass="74431">MAEFQRGNRRALSMRDIRPQGWLARQLQIQMEGMTGKLYEGWDSVGSYSGWLGGTGENWERGPYYLDGLLPLAFYLGDQEHYEIALRFVEWTLESTMEDGNFGPVSSREDYWSRFVMLKVLIQYKEISGDARVLRLFSGYVRYLEKELPVRPLTQWSRARAGDLLYCLGWYYEQKPSEEILRLVDLIREQALDWTDLFADFPFVRGADFYYDWQDVFTRHQGEEFDRVMNYHATHIVNLTMGFKYPAVLSWFYDDMDFAGNARQGMRAAGKYHGVASGALNGDEHIAGNDPSRGAELCSVVEYMFSLQVLLETFGDREAADQLERLAYNALPATITEDFMSHQYLQQANQVLVSKAPRDWFNNNDEANRFGLEPHFGCCTANMHQGWPKFLKSLWYREGEDVLEAMVYAPCRIETQMGGKWVRIVEETEYPFRNRIIFRFEQEEPVRFCLRLRVPGWCKSSRVKIYREGAGLAEEEKRKDWKPDGPGISLEKVWKKGDVVEFYPEMKVHATRWAHGSLAVERGPLVYGLDIRERWEKVKQTGMFSDFDVYPETPWNYALDAKQEFQVEERMVGPVPFSKAEAPVVLTGKGRRISRWKLEHHSAGKLPEGPAQADCPEEKIRLLPFGCTKLRISQFPWYKS</sequence>
<evidence type="ECO:0000259" key="1">
    <source>
        <dbReference type="Pfam" id="PF07944"/>
    </source>
</evidence>
<accession>A0A9D1NVU5</accession>
<evidence type="ECO:0000313" key="4">
    <source>
        <dbReference type="Proteomes" id="UP000886723"/>
    </source>
</evidence>